<proteinExistence type="predicted"/>
<feature type="region of interest" description="Disordered" evidence="1">
    <location>
        <begin position="109"/>
        <end position="129"/>
    </location>
</feature>
<name>A0ABQ4GSX6_9ACTN</name>
<evidence type="ECO:0000256" key="1">
    <source>
        <dbReference type="SAM" id="MobiDB-lite"/>
    </source>
</evidence>
<evidence type="ECO:0000313" key="2">
    <source>
        <dbReference type="EMBL" id="GIH64532.1"/>
    </source>
</evidence>
<reference evidence="2 3" key="1">
    <citation type="submission" date="2021-01" db="EMBL/GenBank/DDBJ databases">
        <title>Whole genome shotgun sequence of Microbispora siamensis NBRC 104113.</title>
        <authorList>
            <person name="Komaki H."/>
            <person name="Tamura T."/>
        </authorList>
    </citation>
    <scope>NUCLEOTIDE SEQUENCE [LARGE SCALE GENOMIC DNA]</scope>
    <source>
        <strain evidence="2 3">NBRC 104113</strain>
    </source>
</reference>
<dbReference type="Gene3D" id="3.40.190.10">
    <property type="entry name" value="Periplasmic binding protein-like II"/>
    <property type="match status" value="2"/>
</dbReference>
<accession>A0ABQ4GSX6</accession>
<gene>
    <name evidence="2" type="ORF">Msi02_53490</name>
</gene>
<dbReference type="EMBL" id="BOOF01000032">
    <property type="protein sequence ID" value="GIH64532.1"/>
    <property type="molecule type" value="Genomic_DNA"/>
</dbReference>
<evidence type="ECO:0000313" key="3">
    <source>
        <dbReference type="Proteomes" id="UP000660454"/>
    </source>
</evidence>
<dbReference type="SUPFAM" id="SSF53850">
    <property type="entry name" value="Periplasmic binding protein-like II"/>
    <property type="match status" value="1"/>
</dbReference>
<sequence>MPLGGMGMHVSAYSPKANQAEALNFMKWFEQADIQKKWAAAGGVPSRTDALESPEFLNAGPFNKVYADSVPRMRDMWNVPEYARLVDIENTNVNAALNGAKKPKDALDEIAKQQQSVLDSGNRKGGGGL</sequence>
<evidence type="ECO:0008006" key="4">
    <source>
        <dbReference type="Google" id="ProtNLM"/>
    </source>
</evidence>
<dbReference type="Proteomes" id="UP000660454">
    <property type="component" value="Unassembled WGS sequence"/>
</dbReference>
<comment type="caution">
    <text evidence="2">The sequence shown here is derived from an EMBL/GenBank/DDBJ whole genome shotgun (WGS) entry which is preliminary data.</text>
</comment>
<organism evidence="2 3">
    <name type="scientific">Microbispora siamensis</name>
    <dbReference type="NCBI Taxonomy" id="564413"/>
    <lineage>
        <taxon>Bacteria</taxon>
        <taxon>Bacillati</taxon>
        <taxon>Actinomycetota</taxon>
        <taxon>Actinomycetes</taxon>
        <taxon>Streptosporangiales</taxon>
        <taxon>Streptosporangiaceae</taxon>
        <taxon>Microbispora</taxon>
    </lineage>
</organism>
<protein>
    <recommendedName>
        <fullName evidence="4">Extracellular solute-binding protein</fullName>
    </recommendedName>
</protein>
<keyword evidence="3" id="KW-1185">Reference proteome</keyword>